<dbReference type="PANTHER" id="PTHR21237">
    <property type="entry name" value="GRPE PROTEIN"/>
    <property type="match status" value="1"/>
</dbReference>
<dbReference type="GO" id="GO:0042803">
    <property type="term" value="F:protein homodimerization activity"/>
    <property type="evidence" value="ECO:0007669"/>
    <property type="project" value="InterPro"/>
</dbReference>
<comment type="subunit">
    <text evidence="3">Homodimer.</text>
</comment>
<dbReference type="InterPro" id="IPR000740">
    <property type="entry name" value="GrpE"/>
</dbReference>
<dbReference type="InterPro" id="IPR013805">
    <property type="entry name" value="GrpE_CC"/>
</dbReference>
<evidence type="ECO:0000256" key="4">
    <source>
        <dbReference type="RuleBase" id="RU004478"/>
    </source>
</evidence>
<dbReference type="CDD" id="cd00446">
    <property type="entry name" value="GrpE"/>
    <property type="match status" value="1"/>
</dbReference>
<organism evidence="7 8">
    <name type="scientific">Hydrotalea sandarakina</name>
    <dbReference type="NCBI Taxonomy" id="1004304"/>
    <lineage>
        <taxon>Bacteria</taxon>
        <taxon>Pseudomonadati</taxon>
        <taxon>Bacteroidota</taxon>
        <taxon>Chitinophagia</taxon>
        <taxon>Chitinophagales</taxon>
        <taxon>Chitinophagaceae</taxon>
        <taxon>Hydrotalea</taxon>
    </lineage>
</organism>
<comment type="caution">
    <text evidence="7">The sequence shown here is derived from an EMBL/GenBank/DDBJ whole genome shotgun (WGS) entry which is preliminary data.</text>
</comment>
<comment type="subcellular location">
    <subcellularLocation>
        <location evidence="3">Cytoplasm</location>
    </subcellularLocation>
</comment>
<keyword evidence="2 3" id="KW-0143">Chaperone</keyword>
<dbReference type="SUPFAM" id="SSF58014">
    <property type="entry name" value="Coiled-coil domain of nucleotide exchange factor GrpE"/>
    <property type="match status" value="1"/>
</dbReference>
<dbReference type="Gene3D" id="2.30.22.10">
    <property type="entry name" value="Head domain of nucleotide exchange factor GrpE"/>
    <property type="match status" value="1"/>
</dbReference>
<dbReference type="GO" id="GO:0051082">
    <property type="term" value="F:unfolded protein binding"/>
    <property type="evidence" value="ECO:0007669"/>
    <property type="project" value="TreeGrafter"/>
</dbReference>
<keyword evidence="3" id="KW-0963">Cytoplasm</keyword>
<keyword evidence="5" id="KW-0175">Coiled coil</keyword>
<dbReference type="PANTHER" id="PTHR21237:SF23">
    <property type="entry name" value="GRPE PROTEIN HOMOLOG, MITOCHONDRIAL"/>
    <property type="match status" value="1"/>
</dbReference>
<comment type="similarity">
    <text evidence="1 3 4">Belongs to the GrpE family.</text>
</comment>
<dbReference type="HAMAP" id="MF_01151">
    <property type="entry name" value="GrpE"/>
    <property type="match status" value="1"/>
</dbReference>
<evidence type="ECO:0000256" key="3">
    <source>
        <dbReference type="HAMAP-Rule" id="MF_01151"/>
    </source>
</evidence>
<sequence>MQGKEKHHKHVNEKENQVNETDLTLNTDENAAGSAHLNEPVAEQGQIEKLEAEIQEQKDKYLRLLAEFENYKRRTAKERIELQQTAGKEVIMSLLEVLDDCDRAEKQLNESDNIALQKEGIQLVFNKLRNILQSKGLKVMDSLQQEFDTEKHEAITEIDAPTEALKGKVLDEIQKGYYLNDKLIRFAKVVVGK</sequence>
<keyword evidence="3" id="KW-0346">Stress response</keyword>
<dbReference type="AlphaFoldDB" id="A0A2W7RRS2"/>
<dbReference type="InterPro" id="IPR009012">
    <property type="entry name" value="GrpE_head"/>
</dbReference>
<dbReference type="GO" id="GO:0006457">
    <property type="term" value="P:protein folding"/>
    <property type="evidence" value="ECO:0007669"/>
    <property type="project" value="InterPro"/>
</dbReference>
<dbReference type="PRINTS" id="PR00773">
    <property type="entry name" value="GRPEPROTEIN"/>
</dbReference>
<feature type="coiled-coil region" evidence="5">
    <location>
        <begin position="47"/>
        <end position="74"/>
    </location>
</feature>
<gene>
    <name evidence="3" type="primary">grpE</name>
    <name evidence="7" type="ORF">LX80_01102</name>
</gene>
<reference evidence="7 8" key="1">
    <citation type="submission" date="2018-06" db="EMBL/GenBank/DDBJ databases">
        <title>Genomic Encyclopedia of Archaeal and Bacterial Type Strains, Phase II (KMG-II): from individual species to whole genera.</title>
        <authorList>
            <person name="Goeker M."/>
        </authorList>
    </citation>
    <scope>NUCLEOTIDE SEQUENCE [LARGE SCALE GENOMIC DNA]</scope>
    <source>
        <strain evidence="7 8">DSM 23241</strain>
    </source>
</reference>
<proteinExistence type="inferred from homology"/>
<evidence type="ECO:0000256" key="1">
    <source>
        <dbReference type="ARBA" id="ARBA00009054"/>
    </source>
</evidence>
<dbReference type="EMBL" id="QKZV01000003">
    <property type="protein sequence ID" value="PZX63458.1"/>
    <property type="molecule type" value="Genomic_DNA"/>
</dbReference>
<dbReference type="RefSeq" id="WP_111294097.1">
    <property type="nucleotide sequence ID" value="NZ_QKZV01000003.1"/>
</dbReference>
<dbReference type="OrthoDB" id="9812586at2"/>
<evidence type="ECO:0000256" key="5">
    <source>
        <dbReference type="SAM" id="Coils"/>
    </source>
</evidence>
<evidence type="ECO:0000256" key="2">
    <source>
        <dbReference type="ARBA" id="ARBA00023186"/>
    </source>
</evidence>
<dbReference type="GO" id="GO:0051087">
    <property type="term" value="F:protein-folding chaperone binding"/>
    <property type="evidence" value="ECO:0007669"/>
    <property type="project" value="InterPro"/>
</dbReference>
<dbReference type="GO" id="GO:0005737">
    <property type="term" value="C:cytoplasm"/>
    <property type="evidence" value="ECO:0007669"/>
    <property type="project" value="UniProtKB-SubCell"/>
</dbReference>
<dbReference type="Pfam" id="PF01025">
    <property type="entry name" value="GrpE"/>
    <property type="match status" value="1"/>
</dbReference>
<dbReference type="SUPFAM" id="SSF51064">
    <property type="entry name" value="Head domain of nucleotide exchange factor GrpE"/>
    <property type="match status" value="1"/>
</dbReference>
<keyword evidence="8" id="KW-1185">Reference proteome</keyword>
<dbReference type="GO" id="GO:0000774">
    <property type="term" value="F:adenyl-nucleotide exchange factor activity"/>
    <property type="evidence" value="ECO:0007669"/>
    <property type="project" value="InterPro"/>
</dbReference>
<name>A0A2W7RRS2_9BACT</name>
<dbReference type="Proteomes" id="UP000249720">
    <property type="component" value="Unassembled WGS sequence"/>
</dbReference>
<feature type="region of interest" description="Disordered" evidence="6">
    <location>
        <begin position="1"/>
        <end position="44"/>
    </location>
</feature>
<evidence type="ECO:0000313" key="7">
    <source>
        <dbReference type="EMBL" id="PZX63458.1"/>
    </source>
</evidence>
<evidence type="ECO:0000256" key="6">
    <source>
        <dbReference type="SAM" id="MobiDB-lite"/>
    </source>
</evidence>
<feature type="compositionally biased region" description="Polar residues" evidence="6">
    <location>
        <begin position="18"/>
        <end position="29"/>
    </location>
</feature>
<feature type="compositionally biased region" description="Basic residues" evidence="6">
    <location>
        <begin position="1"/>
        <end position="11"/>
    </location>
</feature>
<accession>A0A2W7RRS2</accession>
<evidence type="ECO:0000313" key="8">
    <source>
        <dbReference type="Proteomes" id="UP000249720"/>
    </source>
</evidence>
<dbReference type="Gene3D" id="3.90.20.20">
    <property type="match status" value="1"/>
</dbReference>
<protein>
    <recommendedName>
        <fullName evidence="3">Protein GrpE</fullName>
    </recommendedName>
    <alternativeName>
        <fullName evidence="3">HSP-70 cofactor</fullName>
    </alternativeName>
</protein>
<comment type="function">
    <text evidence="3">Participates actively in the response to hyperosmotic and heat shock by preventing the aggregation of stress-denatured proteins, in association with DnaK and GrpE. It is the nucleotide exchange factor for DnaK and may function as a thermosensor. Unfolded proteins bind initially to DnaJ; upon interaction with the DnaJ-bound protein, DnaK hydrolyzes its bound ATP, resulting in the formation of a stable complex. GrpE releases ADP from DnaK; ATP binding to DnaK triggers the release of the substrate protein, thus completing the reaction cycle. Several rounds of ATP-dependent interactions between DnaJ, DnaK and GrpE are required for fully efficient folding.</text>
</comment>